<feature type="region of interest" description="Disordered" evidence="1">
    <location>
        <begin position="1"/>
        <end position="26"/>
    </location>
</feature>
<dbReference type="EMBL" id="JBHSJF010000008">
    <property type="protein sequence ID" value="MFC5069652.1"/>
    <property type="molecule type" value="Genomic_DNA"/>
</dbReference>
<dbReference type="RefSeq" id="WP_114956323.1">
    <property type="nucleotide sequence ID" value="NZ_JBHSJF010000008.1"/>
</dbReference>
<sequence length="260" mass="26930">MIRRSNAALREVSQPDEEPRSLTAETRPRLPLAFGVSALDSHLADGGLARGALHEIADNGDNVVDGAAATLFAEGIVARAGGAVLWCVGKPDLFAPATGQAGLATSRLSYVEAGSHKELVSRAEAALSSGAFGSVVIETAALTTTALRRLQRSAESTGALGIIIRRGPPGKATALLATQWRIGSLQVTSTRSRWNVELVHATNGATTNVVIEACDEQGRVAIPTLVSDGHAGSNIARRFAATQAARATPVRAPLSMVRGD</sequence>
<gene>
    <name evidence="2" type="ORF">ACFPFW_16670</name>
</gene>
<keyword evidence="3" id="KW-1185">Reference proteome</keyword>
<comment type="caution">
    <text evidence="2">The sequence shown here is derived from an EMBL/GenBank/DDBJ whole genome shotgun (WGS) entry which is preliminary data.</text>
</comment>
<dbReference type="InterPro" id="IPR027417">
    <property type="entry name" value="P-loop_NTPase"/>
</dbReference>
<organism evidence="2 3">
    <name type="scientific">Flaviflagellibacter deserti</name>
    <dbReference type="NCBI Taxonomy" id="2267266"/>
    <lineage>
        <taxon>Bacteria</taxon>
        <taxon>Pseudomonadati</taxon>
        <taxon>Pseudomonadota</taxon>
        <taxon>Alphaproteobacteria</taxon>
        <taxon>Hyphomicrobiales</taxon>
        <taxon>Flaviflagellibacter</taxon>
    </lineage>
</organism>
<evidence type="ECO:0000256" key="1">
    <source>
        <dbReference type="SAM" id="MobiDB-lite"/>
    </source>
</evidence>
<dbReference type="SUPFAM" id="SSF52540">
    <property type="entry name" value="P-loop containing nucleoside triphosphate hydrolases"/>
    <property type="match status" value="1"/>
</dbReference>
<protein>
    <submittedName>
        <fullName evidence="2">ImuA family protein</fullName>
    </submittedName>
</protein>
<dbReference type="Gene3D" id="3.40.50.300">
    <property type="entry name" value="P-loop containing nucleotide triphosphate hydrolases"/>
    <property type="match status" value="1"/>
</dbReference>
<name>A0ABV9Z4X5_9HYPH</name>
<evidence type="ECO:0000313" key="2">
    <source>
        <dbReference type="EMBL" id="MFC5069652.1"/>
    </source>
</evidence>
<reference evidence="3" key="1">
    <citation type="journal article" date="2019" name="Int. J. Syst. Evol. Microbiol.">
        <title>The Global Catalogue of Microorganisms (GCM) 10K type strain sequencing project: providing services to taxonomists for standard genome sequencing and annotation.</title>
        <authorList>
            <consortium name="The Broad Institute Genomics Platform"/>
            <consortium name="The Broad Institute Genome Sequencing Center for Infectious Disease"/>
            <person name="Wu L."/>
            <person name="Ma J."/>
        </authorList>
    </citation>
    <scope>NUCLEOTIDE SEQUENCE [LARGE SCALE GENOMIC DNA]</scope>
    <source>
        <strain evidence="3">CGMCC 1.16444</strain>
    </source>
</reference>
<accession>A0ABV9Z4X5</accession>
<evidence type="ECO:0000313" key="3">
    <source>
        <dbReference type="Proteomes" id="UP001595796"/>
    </source>
</evidence>
<proteinExistence type="predicted"/>
<dbReference type="Proteomes" id="UP001595796">
    <property type="component" value="Unassembled WGS sequence"/>
</dbReference>